<evidence type="ECO:0000259" key="6">
    <source>
        <dbReference type="PROSITE" id="PS51085"/>
    </source>
</evidence>
<dbReference type="Gene3D" id="1.10.150.120">
    <property type="entry name" value="[2Fe-2S]-binding domain"/>
    <property type="match status" value="1"/>
</dbReference>
<dbReference type="InterPro" id="IPR006058">
    <property type="entry name" value="2Fe2S_fd_BS"/>
</dbReference>
<dbReference type="PANTHER" id="PTHR44379:SF8">
    <property type="entry name" value="XANTHINE DEHYDROGENASE IRON-SULFUR-BINDING SUBUNIT XDHC-RELATED"/>
    <property type="match status" value="1"/>
</dbReference>
<protein>
    <submittedName>
        <fullName evidence="7">Carbon-monoxide dehydrogenase small subunit</fullName>
    </submittedName>
</protein>
<dbReference type="InterPro" id="IPR051452">
    <property type="entry name" value="Diverse_Oxidoreductases"/>
</dbReference>
<dbReference type="InterPro" id="IPR036884">
    <property type="entry name" value="2Fe-2S-bd_dom_sf"/>
</dbReference>
<dbReference type="FunFam" id="3.10.20.30:FF:000020">
    <property type="entry name" value="Xanthine dehydrogenase iron-sulfur subunit"/>
    <property type="match status" value="1"/>
</dbReference>
<accession>A0A1N6TLU5</accession>
<dbReference type="CDD" id="cd00207">
    <property type="entry name" value="fer2"/>
    <property type="match status" value="1"/>
</dbReference>
<dbReference type="GO" id="GO:0051537">
    <property type="term" value="F:2 iron, 2 sulfur cluster binding"/>
    <property type="evidence" value="ECO:0007669"/>
    <property type="project" value="UniProtKB-KW"/>
</dbReference>
<evidence type="ECO:0000256" key="2">
    <source>
        <dbReference type="ARBA" id="ARBA00022723"/>
    </source>
</evidence>
<evidence type="ECO:0000313" key="7">
    <source>
        <dbReference type="EMBL" id="SIQ54382.1"/>
    </source>
</evidence>
<proteinExistence type="predicted"/>
<dbReference type="EMBL" id="FTMS01000010">
    <property type="protein sequence ID" value="SIQ54382.1"/>
    <property type="molecule type" value="Genomic_DNA"/>
</dbReference>
<dbReference type="InterPro" id="IPR036010">
    <property type="entry name" value="2Fe-2S_ferredoxin-like_sf"/>
</dbReference>
<dbReference type="AlphaFoldDB" id="A0A1N6TLU5"/>
<evidence type="ECO:0000256" key="3">
    <source>
        <dbReference type="ARBA" id="ARBA00023002"/>
    </source>
</evidence>
<dbReference type="InterPro" id="IPR001041">
    <property type="entry name" value="2Fe-2S_ferredoxin-type"/>
</dbReference>
<dbReference type="PANTHER" id="PTHR44379">
    <property type="entry name" value="OXIDOREDUCTASE WITH IRON-SULFUR SUBUNIT"/>
    <property type="match status" value="1"/>
</dbReference>
<dbReference type="Gene3D" id="3.10.20.30">
    <property type="match status" value="1"/>
</dbReference>
<keyword evidence="5" id="KW-0411">Iron-sulfur</keyword>
<evidence type="ECO:0000256" key="5">
    <source>
        <dbReference type="ARBA" id="ARBA00023014"/>
    </source>
</evidence>
<keyword evidence="4" id="KW-0408">Iron</keyword>
<evidence type="ECO:0000256" key="4">
    <source>
        <dbReference type="ARBA" id="ARBA00023004"/>
    </source>
</evidence>
<keyword evidence="2" id="KW-0479">Metal-binding</keyword>
<dbReference type="InterPro" id="IPR002888">
    <property type="entry name" value="2Fe-2S-bd"/>
</dbReference>
<dbReference type="InterPro" id="IPR012675">
    <property type="entry name" value="Beta-grasp_dom_sf"/>
</dbReference>
<name>A0A1N6TLU5_9SPIO</name>
<dbReference type="Proteomes" id="UP000186400">
    <property type="component" value="Unassembled WGS sequence"/>
</dbReference>
<dbReference type="PROSITE" id="PS51085">
    <property type="entry name" value="2FE2S_FER_2"/>
    <property type="match status" value="1"/>
</dbReference>
<dbReference type="GO" id="GO:0046872">
    <property type="term" value="F:metal ion binding"/>
    <property type="evidence" value="ECO:0007669"/>
    <property type="project" value="UniProtKB-KW"/>
</dbReference>
<dbReference type="STRING" id="159291.SAMN05920897_110109"/>
<keyword evidence="8" id="KW-1185">Reference proteome</keyword>
<gene>
    <name evidence="7" type="ORF">SAMN05920897_110109</name>
</gene>
<dbReference type="SUPFAM" id="SSF54292">
    <property type="entry name" value="2Fe-2S ferredoxin-like"/>
    <property type="match status" value="1"/>
</dbReference>
<organism evidence="7 8">
    <name type="scientific">Alkalispirochaeta americana</name>
    <dbReference type="NCBI Taxonomy" id="159291"/>
    <lineage>
        <taxon>Bacteria</taxon>
        <taxon>Pseudomonadati</taxon>
        <taxon>Spirochaetota</taxon>
        <taxon>Spirochaetia</taxon>
        <taxon>Spirochaetales</taxon>
        <taxon>Spirochaetaceae</taxon>
        <taxon>Alkalispirochaeta</taxon>
    </lineage>
</organism>
<feature type="domain" description="2Fe-2S ferredoxin-type" evidence="6">
    <location>
        <begin position="2"/>
        <end position="78"/>
    </location>
</feature>
<dbReference type="OrthoDB" id="9796880at2"/>
<dbReference type="RefSeq" id="WP_076488943.1">
    <property type="nucleotide sequence ID" value="NZ_FTMS01000010.1"/>
</dbReference>
<dbReference type="Pfam" id="PF01799">
    <property type="entry name" value="Fer2_2"/>
    <property type="match status" value="1"/>
</dbReference>
<dbReference type="SUPFAM" id="SSF47741">
    <property type="entry name" value="CO dehydrogenase ISP C-domain like"/>
    <property type="match status" value="1"/>
</dbReference>
<reference evidence="8" key="1">
    <citation type="submission" date="2017-01" db="EMBL/GenBank/DDBJ databases">
        <authorList>
            <person name="Varghese N."/>
            <person name="Submissions S."/>
        </authorList>
    </citation>
    <scope>NUCLEOTIDE SEQUENCE [LARGE SCALE GENOMIC DNA]</scope>
    <source>
        <strain evidence="8">ASpG1</strain>
    </source>
</reference>
<sequence>MRTVHFTLNGERYERNVPEHKTLLHYLREDLGYTGTKEGCGAGECGACTIIMNGDAVNSCLVLAAEIDGAVLETVEGEARGEELTLVQKAFDRHHAVQCGYCTGGMIMSVKDLLRRNPNPDREAVIEGIEGNFCRCTGYEQIIEAVLDAASQGAAREIAQRDAAGETRGGGNDA</sequence>
<dbReference type="PROSITE" id="PS00197">
    <property type="entry name" value="2FE2S_FER_1"/>
    <property type="match status" value="1"/>
</dbReference>
<dbReference type="GO" id="GO:0016491">
    <property type="term" value="F:oxidoreductase activity"/>
    <property type="evidence" value="ECO:0007669"/>
    <property type="project" value="UniProtKB-KW"/>
</dbReference>
<keyword evidence="3" id="KW-0560">Oxidoreductase</keyword>
<dbReference type="Pfam" id="PF00111">
    <property type="entry name" value="Fer2"/>
    <property type="match status" value="1"/>
</dbReference>
<evidence type="ECO:0000313" key="8">
    <source>
        <dbReference type="Proteomes" id="UP000186400"/>
    </source>
</evidence>
<keyword evidence="1" id="KW-0001">2Fe-2S</keyword>
<evidence type="ECO:0000256" key="1">
    <source>
        <dbReference type="ARBA" id="ARBA00022714"/>
    </source>
</evidence>